<sequence length="249" mass="26868">MNKLKNKVAFITGGNSGIGLATAQLFAQEGARVVITGRRQEALEEAVHSIEGEVSAFLADSRDLEASKLAIRKTVERYGKIDILFLNAGIAKFAPMAEITEAHFDEHFTINVKAPFFTIKEAIPYLNEEAVIVSNTSIVHQKGFPGSGVYTATKAALRSLSRVLANELLDKKIRTVSVAPGPIETPIYTKMGRSEEELDAMGQQMAQQVPLGRFGSAEEVAKAVLFLVSEDASFVNGVELEVDGGLSQV</sequence>
<dbReference type="RefSeq" id="WP_346824099.1">
    <property type="nucleotide sequence ID" value="NZ_JBDKWZ010000021.1"/>
</dbReference>
<dbReference type="EMBL" id="JBDKWZ010000021">
    <property type="protein sequence ID" value="MEN7551320.1"/>
    <property type="molecule type" value="Genomic_DNA"/>
</dbReference>
<dbReference type="AlphaFoldDB" id="A0AAW9S800"/>
<dbReference type="InterPro" id="IPR057326">
    <property type="entry name" value="KR_dom"/>
</dbReference>
<comment type="similarity">
    <text evidence="1">Belongs to the short-chain dehydrogenases/reductases (SDR) family.</text>
</comment>
<dbReference type="InterPro" id="IPR020904">
    <property type="entry name" value="Sc_DH/Rdtase_CS"/>
</dbReference>
<protein>
    <submittedName>
        <fullName evidence="3">Glucose 1-dehydrogenase</fullName>
        <ecNumber evidence="3">1.1.1.47</ecNumber>
    </submittedName>
</protein>
<evidence type="ECO:0000313" key="4">
    <source>
        <dbReference type="Proteomes" id="UP001403385"/>
    </source>
</evidence>
<evidence type="ECO:0000313" key="3">
    <source>
        <dbReference type="EMBL" id="MEN7551320.1"/>
    </source>
</evidence>
<dbReference type="InterPro" id="IPR036291">
    <property type="entry name" value="NAD(P)-bd_dom_sf"/>
</dbReference>
<dbReference type="CDD" id="cd05233">
    <property type="entry name" value="SDR_c"/>
    <property type="match status" value="1"/>
</dbReference>
<dbReference type="PRINTS" id="PR00081">
    <property type="entry name" value="GDHRDH"/>
</dbReference>
<organism evidence="3 4">
    <name type="scientific">Rapidithrix thailandica</name>
    <dbReference type="NCBI Taxonomy" id="413964"/>
    <lineage>
        <taxon>Bacteria</taxon>
        <taxon>Pseudomonadati</taxon>
        <taxon>Bacteroidota</taxon>
        <taxon>Cytophagia</taxon>
        <taxon>Cytophagales</taxon>
        <taxon>Flammeovirgaceae</taxon>
        <taxon>Rapidithrix</taxon>
    </lineage>
</organism>
<dbReference type="PROSITE" id="PS00061">
    <property type="entry name" value="ADH_SHORT"/>
    <property type="match status" value="1"/>
</dbReference>
<accession>A0AAW9S800</accession>
<comment type="caution">
    <text evidence="3">The sequence shown here is derived from an EMBL/GenBank/DDBJ whole genome shotgun (WGS) entry which is preliminary data.</text>
</comment>
<keyword evidence="3" id="KW-0560">Oxidoreductase</keyword>
<keyword evidence="4" id="KW-1185">Reference proteome</keyword>
<dbReference type="InterPro" id="IPR002347">
    <property type="entry name" value="SDR_fam"/>
</dbReference>
<evidence type="ECO:0000256" key="1">
    <source>
        <dbReference type="ARBA" id="ARBA00006484"/>
    </source>
</evidence>
<dbReference type="PANTHER" id="PTHR43975">
    <property type="entry name" value="ZGC:101858"/>
    <property type="match status" value="1"/>
</dbReference>
<dbReference type="EC" id="1.1.1.47" evidence="3"/>
<evidence type="ECO:0000259" key="2">
    <source>
        <dbReference type="SMART" id="SM00822"/>
    </source>
</evidence>
<reference evidence="3 4" key="1">
    <citation type="submission" date="2024-04" db="EMBL/GenBank/DDBJ databases">
        <title>Novel genus in family Flammeovirgaceae.</title>
        <authorList>
            <person name="Nguyen T.H."/>
            <person name="Vuong T.Q."/>
            <person name="Le H."/>
            <person name="Kim S.-G."/>
        </authorList>
    </citation>
    <scope>NUCLEOTIDE SEQUENCE [LARGE SCALE GENOMIC DNA]</scope>
    <source>
        <strain evidence="3 4">JCM 23209</strain>
    </source>
</reference>
<name>A0AAW9S800_9BACT</name>
<dbReference type="Gene3D" id="3.40.50.720">
    <property type="entry name" value="NAD(P)-binding Rossmann-like Domain"/>
    <property type="match status" value="1"/>
</dbReference>
<proteinExistence type="inferred from homology"/>
<dbReference type="GO" id="GO:0047936">
    <property type="term" value="F:glucose 1-dehydrogenase [NAD(P)+] activity"/>
    <property type="evidence" value="ECO:0007669"/>
    <property type="project" value="UniProtKB-EC"/>
</dbReference>
<dbReference type="SMART" id="SM00822">
    <property type="entry name" value="PKS_KR"/>
    <property type="match status" value="1"/>
</dbReference>
<dbReference type="FunFam" id="3.40.50.720:FF:000084">
    <property type="entry name" value="Short-chain dehydrogenase reductase"/>
    <property type="match status" value="1"/>
</dbReference>
<dbReference type="Pfam" id="PF13561">
    <property type="entry name" value="adh_short_C2"/>
    <property type="match status" value="1"/>
</dbReference>
<gene>
    <name evidence="3" type="ORF">AAG747_25610</name>
</gene>
<dbReference type="SUPFAM" id="SSF51735">
    <property type="entry name" value="NAD(P)-binding Rossmann-fold domains"/>
    <property type="match status" value="1"/>
</dbReference>
<dbReference type="Proteomes" id="UP001403385">
    <property type="component" value="Unassembled WGS sequence"/>
</dbReference>
<feature type="domain" description="Ketoreductase" evidence="2">
    <location>
        <begin position="7"/>
        <end position="186"/>
    </location>
</feature>
<dbReference type="NCBIfam" id="NF005559">
    <property type="entry name" value="PRK07231.1"/>
    <property type="match status" value="1"/>
</dbReference>
<dbReference type="PANTHER" id="PTHR43975:SF2">
    <property type="entry name" value="EG:BACR7A4.14 PROTEIN-RELATED"/>
    <property type="match status" value="1"/>
</dbReference>
<dbReference type="PRINTS" id="PR00080">
    <property type="entry name" value="SDRFAMILY"/>
</dbReference>